<keyword evidence="1" id="KW-0472">Membrane</keyword>
<comment type="caution">
    <text evidence="2">The sequence shown here is derived from an EMBL/GenBank/DDBJ whole genome shotgun (WGS) entry which is preliminary data.</text>
</comment>
<evidence type="ECO:0000313" key="2">
    <source>
        <dbReference type="EMBL" id="OGL40123.1"/>
    </source>
</evidence>
<protein>
    <submittedName>
        <fullName evidence="2">Uncharacterized protein</fullName>
    </submittedName>
</protein>
<evidence type="ECO:0000256" key="1">
    <source>
        <dbReference type="SAM" id="Phobius"/>
    </source>
</evidence>
<organism evidence="2 3">
    <name type="scientific">Candidatus Schekmanbacteria bacterium GWA2_38_11</name>
    <dbReference type="NCBI Taxonomy" id="1817876"/>
    <lineage>
        <taxon>Bacteria</taxon>
        <taxon>Candidatus Schekmaniibacteriota</taxon>
    </lineage>
</organism>
<keyword evidence="1" id="KW-0812">Transmembrane</keyword>
<dbReference type="AlphaFoldDB" id="A0A1F7RF06"/>
<dbReference type="EMBL" id="MGDB01000107">
    <property type="protein sequence ID" value="OGL40123.1"/>
    <property type="molecule type" value="Genomic_DNA"/>
</dbReference>
<feature type="transmembrane region" description="Helical" evidence="1">
    <location>
        <begin position="84"/>
        <end position="106"/>
    </location>
</feature>
<gene>
    <name evidence="2" type="ORF">A2042_02720</name>
</gene>
<proteinExistence type="predicted"/>
<accession>A0A1F7RF06</accession>
<evidence type="ECO:0000313" key="3">
    <source>
        <dbReference type="Proteomes" id="UP000178526"/>
    </source>
</evidence>
<reference evidence="2 3" key="1">
    <citation type="journal article" date="2016" name="Nat. Commun.">
        <title>Thousands of microbial genomes shed light on interconnected biogeochemical processes in an aquifer system.</title>
        <authorList>
            <person name="Anantharaman K."/>
            <person name="Brown C.T."/>
            <person name="Hug L.A."/>
            <person name="Sharon I."/>
            <person name="Castelle C.J."/>
            <person name="Probst A.J."/>
            <person name="Thomas B.C."/>
            <person name="Singh A."/>
            <person name="Wilkins M.J."/>
            <person name="Karaoz U."/>
            <person name="Brodie E.L."/>
            <person name="Williams K.H."/>
            <person name="Hubbard S.S."/>
            <person name="Banfield J.F."/>
        </authorList>
    </citation>
    <scope>NUCLEOTIDE SEQUENCE [LARGE SCALE GENOMIC DNA]</scope>
</reference>
<dbReference type="Proteomes" id="UP000178526">
    <property type="component" value="Unassembled WGS sequence"/>
</dbReference>
<feature type="transmembrane region" description="Helical" evidence="1">
    <location>
        <begin position="38"/>
        <end position="55"/>
    </location>
</feature>
<name>A0A1F7RF06_9BACT</name>
<keyword evidence="1" id="KW-1133">Transmembrane helix</keyword>
<sequence>MLDIPIATYKIFDNCRISIKINGMFHMKLLPEVMRHRTLAIVLWTAFIVSAVLMVKSSSNELIPLLQGTATEPIFSQFKTGNQIIFDISVGIIVSLLIYVLVVWLPERFKQNRIRRNLQHQYSSFKEECIKVFLWALHQTYDPELINRLKNRNEFRRFIKEKVSLDRERWHAVLNGLDEYMVKNLIVDLEILKAEIQFTLSAIERRKARSVRLPEAMRISGLSS</sequence>